<dbReference type="Gene3D" id="3.30.420.10">
    <property type="entry name" value="Ribonuclease H-like superfamily/Ribonuclease H"/>
    <property type="match status" value="1"/>
</dbReference>
<dbReference type="SUPFAM" id="SSF53098">
    <property type="entry name" value="Ribonuclease H-like"/>
    <property type="match status" value="1"/>
</dbReference>
<feature type="non-terminal residue" evidence="2">
    <location>
        <position position="1"/>
    </location>
</feature>
<dbReference type="EMBL" id="HACG01027412">
    <property type="protein sequence ID" value="CEK74277.1"/>
    <property type="molecule type" value="Transcribed_RNA"/>
</dbReference>
<dbReference type="InterPro" id="IPR012337">
    <property type="entry name" value="RNaseH-like_sf"/>
</dbReference>
<proteinExistence type="predicted"/>
<gene>
    <name evidence="2" type="primary">ORF90409</name>
</gene>
<evidence type="ECO:0000259" key="1">
    <source>
        <dbReference type="PROSITE" id="PS50879"/>
    </source>
</evidence>
<reference evidence="2" key="1">
    <citation type="submission" date="2014-12" db="EMBL/GenBank/DDBJ databases">
        <title>Insight into the proteome of Arion vulgaris.</title>
        <authorList>
            <person name="Aradska J."/>
            <person name="Bulat T."/>
            <person name="Smidak R."/>
            <person name="Sarate P."/>
            <person name="Gangsoo J."/>
            <person name="Sialana F."/>
            <person name="Bilban M."/>
            <person name="Lubec G."/>
        </authorList>
    </citation>
    <scope>NUCLEOTIDE SEQUENCE</scope>
    <source>
        <tissue evidence="2">Skin</tissue>
    </source>
</reference>
<organism evidence="2">
    <name type="scientific">Arion vulgaris</name>
    <dbReference type="NCBI Taxonomy" id="1028688"/>
    <lineage>
        <taxon>Eukaryota</taxon>
        <taxon>Metazoa</taxon>
        <taxon>Spiralia</taxon>
        <taxon>Lophotrochozoa</taxon>
        <taxon>Mollusca</taxon>
        <taxon>Gastropoda</taxon>
        <taxon>Heterobranchia</taxon>
        <taxon>Euthyneura</taxon>
        <taxon>Panpulmonata</taxon>
        <taxon>Eupulmonata</taxon>
        <taxon>Stylommatophora</taxon>
        <taxon>Helicina</taxon>
        <taxon>Arionoidea</taxon>
        <taxon>Arionidae</taxon>
        <taxon>Arion</taxon>
    </lineage>
</organism>
<accession>A0A0B7A109</accession>
<dbReference type="GO" id="GO:0003676">
    <property type="term" value="F:nucleic acid binding"/>
    <property type="evidence" value="ECO:0007669"/>
    <property type="project" value="InterPro"/>
</dbReference>
<dbReference type="AlphaFoldDB" id="A0A0B7A109"/>
<dbReference type="InterPro" id="IPR036397">
    <property type="entry name" value="RNaseH_sf"/>
</dbReference>
<dbReference type="Pfam" id="PF00075">
    <property type="entry name" value="RNase_H"/>
    <property type="match status" value="1"/>
</dbReference>
<dbReference type="InterPro" id="IPR002156">
    <property type="entry name" value="RNaseH_domain"/>
</dbReference>
<sequence>SLLCLTLSRLQTVRNGRLWYEWMPSIEISKSQRFMWTYCPGHADIRDNERADRLVSTALIVREFRMDKGDI</sequence>
<name>A0A0B7A109_9EUPU</name>
<dbReference type="GO" id="GO:0004523">
    <property type="term" value="F:RNA-DNA hybrid ribonuclease activity"/>
    <property type="evidence" value="ECO:0007669"/>
    <property type="project" value="InterPro"/>
</dbReference>
<dbReference type="PROSITE" id="PS50879">
    <property type="entry name" value="RNASE_H_1"/>
    <property type="match status" value="1"/>
</dbReference>
<evidence type="ECO:0000313" key="2">
    <source>
        <dbReference type="EMBL" id="CEK74277.1"/>
    </source>
</evidence>
<feature type="non-terminal residue" evidence="2">
    <location>
        <position position="71"/>
    </location>
</feature>
<feature type="domain" description="RNase H type-1" evidence="1">
    <location>
        <begin position="1"/>
        <end position="60"/>
    </location>
</feature>
<protein>
    <recommendedName>
        <fullName evidence="1">RNase H type-1 domain-containing protein</fullName>
    </recommendedName>
</protein>